<dbReference type="PANTHER" id="PTHR43214">
    <property type="entry name" value="TWO-COMPONENT RESPONSE REGULATOR"/>
    <property type="match status" value="1"/>
</dbReference>
<dbReference type="Pfam" id="PF00072">
    <property type="entry name" value="Response_reg"/>
    <property type="match status" value="1"/>
</dbReference>
<dbReference type="Pfam" id="PF00196">
    <property type="entry name" value="GerE"/>
    <property type="match status" value="1"/>
</dbReference>
<dbReference type="PROSITE" id="PS00622">
    <property type="entry name" value="HTH_LUXR_1"/>
    <property type="match status" value="1"/>
</dbReference>
<dbReference type="PRINTS" id="PR00038">
    <property type="entry name" value="HTHLUXR"/>
</dbReference>
<dbReference type="CDD" id="cd17535">
    <property type="entry name" value="REC_NarL-like"/>
    <property type="match status" value="1"/>
</dbReference>
<accession>A0ABW0BIR3</accession>
<evidence type="ECO:0000256" key="5">
    <source>
        <dbReference type="PROSITE-ProRule" id="PRU00169"/>
    </source>
</evidence>
<feature type="domain" description="Response regulatory" evidence="7">
    <location>
        <begin position="5"/>
        <end position="121"/>
    </location>
</feature>
<keyword evidence="1 5" id="KW-0597">Phosphoprotein</keyword>
<keyword evidence="9" id="KW-1185">Reference proteome</keyword>
<dbReference type="InterPro" id="IPR039420">
    <property type="entry name" value="WalR-like"/>
</dbReference>
<evidence type="ECO:0000256" key="3">
    <source>
        <dbReference type="ARBA" id="ARBA00023125"/>
    </source>
</evidence>
<keyword evidence="4" id="KW-0804">Transcription</keyword>
<evidence type="ECO:0000256" key="4">
    <source>
        <dbReference type="ARBA" id="ARBA00023163"/>
    </source>
</evidence>
<keyword evidence="2" id="KW-0805">Transcription regulation</keyword>
<reference evidence="9" key="1">
    <citation type="journal article" date="2019" name="Int. J. Syst. Evol. Microbiol.">
        <title>The Global Catalogue of Microorganisms (GCM) 10K type strain sequencing project: providing services to taxonomists for standard genome sequencing and annotation.</title>
        <authorList>
            <consortium name="The Broad Institute Genomics Platform"/>
            <consortium name="The Broad Institute Genome Sequencing Center for Infectious Disease"/>
            <person name="Wu L."/>
            <person name="Ma J."/>
        </authorList>
    </citation>
    <scope>NUCLEOTIDE SEQUENCE [LARGE SCALE GENOMIC DNA]</scope>
    <source>
        <strain evidence="9">DFY41</strain>
    </source>
</reference>
<protein>
    <submittedName>
        <fullName evidence="8">Response regulator</fullName>
    </submittedName>
</protein>
<dbReference type="InterPro" id="IPR058245">
    <property type="entry name" value="NreC/VraR/RcsB-like_REC"/>
</dbReference>
<evidence type="ECO:0000313" key="8">
    <source>
        <dbReference type="EMBL" id="MFC5176857.1"/>
    </source>
</evidence>
<dbReference type="RefSeq" id="WP_378589455.1">
    <property type="nucleotide sequence ID" value="NZ_JBHSKD010000008.1"/>
</dbReference>
<feature type="domain" description="HTH luxR-type" evidence="6">
    <location>
        <begin position="145"/>
        <end position="210"/>
    </location>
</feature>
<dbReference type="CDD" id="cd06170">
    <property type="entry name" value="LuxR_C_like"/>
    <property type="match status" value="1"/>
</dbReference>
<feature type="modified residue" description="4-aspartylphosphate" evidence="5">
    <location>
        <position position="56"/>
    </location>
</feature>
<sequence>MTSKRVFLLDDHEVVREGIRAVLDAEPDLEVVGEWDTARGAADAILDASPDVAVLDVRLPDGSGIEVLREVRQQNPEIKGLVLTGFQDDKALFAAVVAGASGFVQKQIAIDTLVSSVRLVASGHSMIDPAVVLRLAERNQPAAQEAPGLADLTPTERRVLVLVARGMTNRQIGDELSLAEKTVKNHVTSILSKLRVTRRTQAALLAAKLGVA</sequence>
<keyword evidence="3" id="KW-0238">DNA-binding</keyword>
<dbReference type="PANTHER" id="PTHR43214:SF24">
    <property type="entry name" value="TRANSCRIPTIONAL REGULATORY PROTEIN NARL-RELATED"/>
    <property type="match status" value="1"/>
</dbReference>
<proteinExistence type="predicted"/>
<dbReference type="InterPro" id="IPR000792">
    <property type="entry name" value="Tscrpt_reg_LuxR_C"/>
</dbReference>
<evidence type="ECO:0000259" key="6">
    <source>
        <dbReference type="PROSITE" id="PS50043"/>
    </source>
</evidence>
<evidence type="ECO:0000256" key="2">
    <source>
        <dbReference type="ARBA" id="ARBA00023015"/>
    </source>
</evidence>
<dbReference type="SMART" id="SM00421">
    <property type="entry name" value="HTH_LUXR"/>
    <property type="match status" value="1"/>
</dbReference>
<dbReference type="Gene3D" id="3.40.50.2300">
    <property type="match status" value="1"/>
</dbReference>
<dbReference type="PROSITE" id="PS50110">
    <property type="entry name" value="RESPONSE_REGULATORY"/>
    <property type="match status" value="1"/>
</dbReference>
<dbReference type="SMART" id="SM00448">
    <property type="entry name" value="REC"/>
    <property type="match status" value="1"/>
</dbReference>
<gene>
    <name evidence="8" type="ORF">ACFPGP_09250</name>
</gene>
<comment type="caution">
    <text evidence="8">The sequence shown here is derived from an EMBL/GenBank/DDBJ whole genome shotgun (WGS) entry which is preliminary data.</text>
</comment>
<organism evidence="8 9">
    <name type="scientific">Nocardioides taihuensis</name>
    <dbReference type="NCBI Taxonomy" id="1835606"/>
    <lineage>
        <taxon>Bacteria</taxon>
        <taxon>Bacillati</taxon>
        <taxon>Actinomycetota</taxon>
        <taxon>Actinomycetes</taxon>
        <taxon>Propionibacteriales</taxon>
        <taxon>Nocardioidaceae</taxon>
        <taxon>Nocardioides</taxon>
    </lineage>
</organism>
<dbReference type="SUPFAM" id="SSF52172">
    <property type="entry name" value="CheY-like"/>
    <property type="match status" value="1"/>
</dbReference>
<dbReference type="SUPFAM" id="SSF46894">
    <property type="entry name" value="C-terminal effector domain of the bipartite response regulators"/>
    <property type="match status" value="1"/>
</dbReference>
<dbReference type="InterPro" id="IPR001789">
    <property type="entry name" value="Sig_transdc_resp-reg_receiver"/>
</dbReference>
<dbReference type="EMBL" id="JBHSKD010000008">
    <property type="protein sequence ID" value="MFC5176857.1"/>
    <property type="molecule type" value="Genomic_DNA"/>
</dbReference>
<dbReference type="InterPro" id="IPR016032">
    <property type="entry name" value="Sig_transdc_resp-reg_C-effctor"/>
</dbReference>
<name>A0ABW0BIR3_9ACTN</name>
<dbReference type="InterPro" id="IPR011006">
    <property type="entry name" value="CheY-like_superfamily"/>
</dbReference>
<dbReference type="Proteomes" id="UP001596087">
    <property type="component" value="Unassembled WGS sequence"/>
</dbReference>
<evidence type="ECO:0000256" key="1">
    <source>
        <dbReference type="ARBA" id="ARBA00022553"/>
    </source>
</evidence>
<evidence type="ECO:0000259" key="7">
    <source>
        <dbReference type="PROSITE" id="PS50110"/>
    </source>
</evidence>
<dbReference type="PROSITE" id="PS50043">
    <property type="entry name" value="HTH_LUXR_2"/>
    <property type="match status" value="1"/>
</dbReference>
<evidence type="ECO:0000313" key="9">
    <source>
        <dbReference type="Proteomes" id="UP001596087"/>
    </source>
</evidence>